<sequence>MAGSTSLYADAYCKVLKGELKIKCYFFPSAQAKAIRVDQIKGIYYDKPKLSKHCGTAKLWGMTFSPVWWACDMKRFFHGSKKYKIVVVNTGTSIKKGFTVKDMDAFLHAIRPMLPPDAIIINDLPF</sequence>
<dbReference type="PANTHER" id="PTHR35373:SF3">
    <property type="entry name" value="ACTIVATOR OF HSP90 ATPASE HOMOLOG 1-LIKE PROTEIN"/>
    <property type="match status" value="1"/>
</dbReference>
<dbReference type="PANTHER" id="PTHR35373">
    <property type="entry name" value="PROTEIN CBG16894"/>
    <property type="match status" value="1"/>
</dbReference>
<evidence type="ECO:0000313" key="2">
    <source>
        <dbReference type="WBParaSite" id="PSAMB.scaffold1257size33736.g12192.t1"/>
    </source>
</evidence>
<dbReference type="WBParaSite" id="PSAMB.scaffold1257size33736.g12192.t1">
    <property type="protein sequence ID" value="PSAMB.scaffold1257size33736.g12192.t1"/>
    <property type="gene ID" value="PSAMB.scaffold1257size33736.g12192"/>
</dbReference>
<dbReference type="Proteomes" id="UP000887566">
    <property type="component" value="Unplaced"/>
</dbReference>
<name>A0A914UTU0_9BILA</name>
<organism evidence="1 2">
    <name type="scientific">Plectus sambesii</name>
    <dbReference type="NCBI Taxonomy" id="2011161"/>
    <lineage>
        <taxon>Eukaryota</taxon>
        <taxon>Metazoa</taxon>
        <taxon>Ecdysozoa</taxon>
        <taxon>Nematoda</taxon>
        <taxon>Chromadorea</taxon>
        <taxon>Plectida</taxon>
        <taxon>Plectina</taxon>
        <taxon>Plectoidea</taxon>
        <taxon>Plectidae</taxon>
        <taxon>Plectus</taxon>
    </lineage>
</organism>
<reference evidence="2" key="1">
    <citation type="submission" date="2022-11" db="UniProtKB">
        <authorList>
            <consortium name="WormBaseParasite"/>
        </authorList>
    </citation>
    <scope>IDENTIFICATION</scope>
</reference>
<protein>
    <submittedName>
        <fullName evidence="2">Uncharacterized protein</fullName>
    </submittedName>
</protein>
<accession>A0A914UTU0</accession>
<proteinExistence type="predicted"/>
<evidence type="ECO:0000313" key="1">
    <source>
        <dbReference type="Proteomes" id="UP000887566"/>
    </source>
</evidence>
<keyword evidence="1" id="KW-1185">Reference proteome</keyword>
<dbReference type="AlphaFoldDB" id="A0A914UTU0"/>